<accession>A0A8S2Z9H4</accession>
<reference evidence="3" key="1">
    <citation type="submission" date="2021-02" db="EMBL/GenBank/DDBJ databases">
        <authorList>
            <person name="Nowell W R."/>
        </authorList>
    </citation>
    <scope>NUCLEOTIDE SEQUENCE</scope>
</reference>
<evidence type="ECO:0000256" key="2">
    <source>
        <dbReference type="SAM" id="Phobius"/>
    </source>
</evidence>
<protein>
    <submittedName>
        <fullName evidence="3">Uncharacterized protein</fullName>
    </submittedName>
</protein>
<feature type="compositionally biased region" description="Basic and acidic residues" evidence="1">
    <location>
        <begin position="142"/>
        <end position="166"/>
    </location>
</feature>
<dbReference type="AlphaFoldDB" id="A0A8S2Z9H4"/>
<sequence length="166" mass="19044">MLFGKTETHSQTETHSDTITDKHNCHVVVNAALDEKTCHLKDHYHEQNGRVHSNWRDILLLFCFALLALVLTYLLVKLIAGRKIKKLQMLQRWLKGSSNVSGDKMEAPSSVFTVPMPPTGPYGQPYLPSPYKATNLFQQPRVNERHANGRRSNERGYRSNNEDEDR</sequence>
<evidence type="ECO:0000313" key="3">
    <source>
        <dbReference type="EMBL" id="CAF4613257.1"/>
    </source>
</evidence>
<dbReference type="EMBL" id="CAJOBC010131206">
    <property type="protein sequence ID" value="CAF4613257.1"/>
    <property type="molecule type" value="Genomic_DNA"/>
</dbReference>
<keyword evidence="2" id="KW-0472">Membrane</keyword>
<evidence type="ECO:0000256" key="1">
    <source>
        <dbReference type="SAM" id="MobiDB-lite"/>
    </source>
</evidence>
<dbReference type="Proteomes" id="UP000681722">
    <property type="component" value="Unassembled WGS sequence"/>
</dbReference>
<keyword evidence="2" id="KW-0812">Transmembrane</keyword>
<evidence type="ECO:0000313" key="4">
    <source>
        <dbReference type="Proteomes" id="UP000681722"/>
    </source>
</evidence>
<comment type="caution">
    <text evidence="3">The sequence shown here is derived from an EMBL/GenBank/DDBJ whole genome shotgun (WGS) entry which is preliminary data.</text>
</comment>
<proteinExistence type="predicted"/>
<organism evidence="3 4">
    <name type="scientific">Didymodactylos carnosus</name>
    <dbReference type="NCBI Taxonomy" id="1234261"/>
    <lineage>
        <taxon>Eukaryota</taxon>
        <taxon>Metazoa</taxon>
        <taxon>Spiralia</taxon>
        <taxon>Gnathifera</taxon>
        <taxon>Rotifera</taxon>
        <taxon>Eurotatoria</taxon>
        <taxon>Bdelloidea</taxon>
        <taxon>Philodinida</taxon>
        <taxon>Philodinidae</taxon>
        <taxon>Didymodactylos</taxon>
    </lineage>
</organism>
<feature type="region of interest" description="Disordered" evidence="1">
    <location>
        <begin position="137"/>
        <end position="166"/>
    </location>
</feature>
<name>A0A8S2Z9H4_9BILA</name>
<gene>
    <name evidence="3" type="ORF">SRO942_LOCUS49272</name>
</gene>
<feature type="transmembrane region" description="Helical" evidence="2">
    <location>
        <begin position="58"/>
        <end position="80"/>
    </location>
</feature>
<keyword evidence="2" id="KW-1133">Transmembrane helix</keyword>